<keyword evidence="2" id="KW-1185">Reference proteome</keyword>
<protein>
    <submittedName>
        <fullName evidence="1">Uncharacterized protein</fullName>
    </submittedName>
</protein>
<gene>
    <name evidence="1" type="ORF">SAMN04488116_3443</name>
</gene>
<evidence type="ECO:0000313" key="2">
    <source>
        <dbReference type="Proteomes" id="UP000184532"/>
    </source>
</evidence>
<proteinExistence type="predicted"/>
<organism evidence="1 2">
    <name type="scientific">Flagellimonas flava</name>
    <dbReference type="NCBI Taxonomy" id="570519"/>
    <lineage>
        <taxon>Bacteria</taxon>
        <taxon>Pseudomonadati</taxon>
        <taxon>Bacteroidota</taxon>
        <taxon>Flavobacteriia</taxon>
        <taxon>Flavobacteriales</taxon>
        <taxon>Flavobacteriaceae</taxon>
        <taxon>Flagellimonas</taxon>
    </lineage>
</organism>
<name>A0A1M5Q0X1_9FLAO</name>
<dbReference type="STRING" id="570519.SAMN04488116_3443"/>
<dbReference type="Proteomes" id="UP000184532">
    <property type="component" value="Unassembled WGS sequence"/>
</dbReference>
<sequence>MVGSGGLHKIGVVWGSIQVDLGIEENAIVWCCNFILYSQNLITLLFSNGC</sequence>
<reference evidence="2" key="1">
    <citation type="submission" date="2016-11" db="EMBL/GenBank/DDBJ databases">
        <authorList>
            <person name="Varghese N."/>
            <person name="Submissions S."/>
        </authorList>
    </citation>
    <scope>NUCLEOTIDE SEQUENCE [LARGE SCALE GENOMIC DNA]</scope>
    <source>
        <strain evidence="2">DSM 22638</strain>
    </source>
</reference>
<dbReference type="AlphaFoldDB" id="A0A1M5Q0X1"/>
<evidence type="ECO:0000313" key="1">
    <source>
        <dbReference type="EMBL" id="SHH07359.1"/>
    </source>
</evidence>
<dbReference type="EMBL" id="FQWL01000010">
    <property type="protein sequence ID" value="SHH07359.1"/>
    <property type="molecule type" value="Genomic_DNA"/>
</dbReference>
<accession>A0A1M5Q0X1</accession>